<evidence type="ECO:0000313" key="1">
    <source>
        <dbReference type="EMBL" id="QNB45097.1"/>
    </source>
</evidence>
<gene>
    <name evidence="1" type="ORF">BR63_01430</name>
</gene>
<protein>
    <submittedName>
        <fullName evidence="1">Uncharacterized protein</fullName>
    </submittedName>
</protein>
<dbReference type="AlphaFoldDB" id="A0A7G6DZ43"/>
<dbReference type="KEGG" id="tfr:BR63_01430"/>
<proteinExistence type="predicted"/>
<reference evidence="1 2" key="1">
    <citation type="journal article" date="2019" name="Front. Microbiol.">
        <title>Thermoanaerosceptrum fracticalcis gen. nov. sp. nov., a Novel Fumarate-Fermenting Microorganism From a Deep Fractured Carbonate Aquifer of the US Great Basin.</title>
        <authorList>
            <person name="Hamilton-Brehm S.D."/>
            <person name="Stewart L.E."/>
            <person name="Zavarin M."/>
            <person name="Caldwell M."/>
            <person name="Lawson P.A."/>
            <person name="Onstott T.C."/>
            <person name="Grzymski J."/>
            <person name="Neveux I."/>
            <person name="Lollar B.S."/>
            <person name="Russell C.E."/>
            <person name="Moser D.P."/>
        </authorList>
    </citation>
    <scope>NUCLEOTIDE SEQUENCE [LARGE SCALE GENOMIC DNA]</scope>
    <source>
        <strain evidence="1 2">DRI-13</strain>
    </source>
</reference>
<accession>A0A7G6DZ43</accession>
<sequence>MAKLEFQLFCTPKKKRCVCCDLVGLVEARLILWDKDRILGDLELCNTCAEGWKKALQLEMVHEEWDFKKGG</sequence>
<evidence type="ECO:0000313" key="2">
    <source>
        <dbReference type="Proteomes" id="UP000515847"/>
    </source>
</evidence>
<organism evidence="1 2">
    <name type="scientific">Thermanaerosceptrum fracticalcis</name>
    <dbReference type="NCBI Taxonomy" id="1712410"/>
    <lineage>
        <taxon>Bacteria</taxon>
        <taxon>Bacillati</taxon>
        <taxon>Bacillota</taxon>
        <taxon>Clostridia</taxon>
        <taxon>Eubacteriales</taxon>
        <taxon>Peptococcaceae</taxon>
        <taxon>Thermanaerosceptrum</taxon>
    </lineage>
</organism>
<dbReference type="Proteomes" id="UP000515847">
    <property type="component" value="Chromosome"/>
</dbReference>
<dbReference type="EMBL" id="CP045798">
    <property type="protein sequence ID" value="QNB45097.1"/>
    <property type="molecule type" value="Genomic_DNA"/>
</dbReference>
<keyword evidence="2" id="KW-1185">Reference proteome</keyword>
<dbReference type="RefSeq" id="WP_034423288.1">
    <property type="nucleotide sequence ID" value="NZ_CP045798.1"/>
</dbReference>
<dbReference type="OrthoDB" id="1726972at2"/>
<name>A0A7G6DZ43_THEFR</name>